<organism evidence="8 9">
    <name type="scientific">Clunio marinus</name>
    <dbReference type="NCBI Taxonomy" id="568069"/>
    <lineage>
        <taxon>Eukaryota</taxon>
        <taxon>Metazoa</taxon>
        <taxon>Ecdysozoa</taxon>
        <taxon>Arthropoda</taxon>
        <taxon>Hexapoda</taxon>
        <taxon>Insecta</taxon>
        <taxon>Pterygota</taxon>
        <taxon>Neoptera</taxon>
        <taxon>Endopterygota</taxon>
        <taxon>Diptera</taxon>
        <taxon>Nematocera</taxon>
        <taxon>Chironomoidea</taxon>
        <taxon>Chironomidae</taxon>
        <taxon>Clunio</taxon>
    </lineage>
</organism>
<feature type="domain" description="RED-like N-terminal" evidence="7">
    <location>
        <begin position="50"/>
        <end position="286"/>
    </location>
</feature>
<dbReference type="Pfam" id="PF07807">
    <property type="entry name" value="RED_C"/>
    <property type="match status" value="1"/>
</dbReference>
<dbReference type="Pfam" id="PF07808">
    <property type="entry name" value="RED_N"/>
    <property type="match status" value="1"/>
</dbReference>
<name>A0A1J1IPC3_9DIPT</name>
<feature type="compositionally biased region" description="Basic and acidic residues" evidence="5">
    <location>
        <begin position="323"/>
        <end position="346"/>
    </location>
</feature>
<feature type="compositionally biased region" description="Basic residues" evidence="5">
    <location>
        <begin position="277"/>
        <end position="286"/>
    </location>
</feature>
<gene>
    <name evidence="8" type="primary">putative Protein Red</name>
    <name evidence="8" type="ORF">CLUMA_CG013618</name>
</gene>
<protein>
    <submittedName>
        <fullName evidence="8">CLUMA_CG013618, isoform A</fullName>
    </submittedName>
</protein>
<evidence type="ECO:0000313" key="9">
    <source>
        <dbReference type="Proteomes" id="UP000183832"/>
    </source>
</evidence>
<feature type="domain" description="Protein RED C-terminal" evidence="6">
    <location>
        <begin position="409"/>
        <end position="512"/>
    </location>
</feature>
<evidence type="ECO:0000256" key="1">
    <source>
        <dbReference type="ARBA" id="ARBA00004123"/>
    </source>
</evidence>
<keyword evidence="3" id="KW-0677">Repeat</keyword>
<feature type="region of interest" description="Disordered" evidence="5">
    <location>
        <begin position="1"/>
        <end position="58"/>
    </location>
</feature>
<feature type="region of interest" description="Disordered" evidence="5">
    <location>
        <begin position="78"/>
        <end position="97"/>
    </location>
</feature>
<dbReference type="EMBL" id="CVRI01000054">
    <property type="protein sequence ID" value="CRL00345.1"/>
    <property type="molecule type" value="Genomic_DNA"/>
</dbReference>
<dbReference type="Proteomes" id="UP000183832">
    <property type="component" value="Unassembled WGS sequence"/>
</dbReference>
<evidence type="ECO:0000256" key="4">
    <source>
        <dbReference type="ARBA" id="ARBA00023242"/>
    </source>
</evidence>
<evidence type="ECO:0000313" key="8">
    <source>
        <dbReference type="EMBL" id="CRL00345.1"/>
    </source>
</evidence>
<evidence type="ECO:0000259" key="6">
    <source>
        <dbReference type="Pfam" id="PF07807"/>
    </source>
</evidence>
<evidence type="ECO:0000256" key="3">
    <source>
        <dbReference type="ARBA" id="ARBA00022737"/>
    </source>
</evidence>
<dbReference type="AlphaFoldDB" id="A0A1J1IPC3"/>
<dbReference type="STRING" id="568069.A0A1J1IPC3"/>
<dbReference type="OrthoDB" id="3366823at2759"/>
<feature type="compositionally biased region" description="Polar residues" evidence="5">
    <location>
        <begin position="87"/>
        <end position="97"/>
    </location>
</feature>
<accession>A0A1J1IPC3</accession>
<proteinExistence type="inferred from homology"/>
<evidence type="ECO:0000259" key="7">
    <source>
        <dbReference type="Pfam" id="PF07808"/>
    </source>
</evidence>
<keyword evidence="9" id="KW-1185">Reference proteome</keyword>
<dbReference type="PANTHER" id="PTHR12765">
    <property type="entry name" value="RED PROTEIN IK FACTOR CYTOKINE IK"/>
    <property type="match status" value="1"/>
</dbReference>
<dbReference type="InterPro" id="IPR012492">
    <property type="entry name" value="RED_C"/>
</dbReference>
<comment type="subcellular location">
    <subcellularLocation>
        <location evidence="1">Nucleus</location>
    </subcellularLocation>
</comment>
<keyword evidence="4" id="KW-0539">Nucleus</keyword>
<dbReference type="InterPro" id="IPR012916">
    <property type="entry name" value="RED_N"/>
</dbReference>
<sequence length="524" mass="59999">MEEPGTQRLTNDDFRKLLASGAKSSSAATPAKASTSVAKKSSEKHDARRKKKNFYAQLKKSEDNVLSELSEKYRDRAKERREGANADYTQNDARNSTSGYRAVAPDVKSGIDTAERRRQLIQESKFLGGDLQHTHLVKGLDYALLQKVRSEITHQEQIQETEMEKIVDEKIAEKAIEKIELERNESDDLEIHTVLGKNIHRLITIQRSKNIERNEMFVPGRMAYLVELEDENAETDIPTTIIRSKAETQASAELNTLNTNDIVVNKLTQIFSYLRQGGKKKNKKREKGVFKVPEDPVDNAKTVSESSSKSRRKTEDSIYGDIGDYKPSRSDRERDRDRDRYRNRSDRHSRRRDYDEDYERSSSSRKKSSYFDKSNDVEESEQGTINIPAPPKLSTQLLSKLHANEPDSYAECYPGLQEMDDAIIDSDDEVDYTKMDKGNKKGPIGRWDFDTPEEYSDYMSTKEALPKAAFQYGLKMSDGRKTRKTKTEMQKIDQEWQKIQKIITKRKGEGGAGDGDVDFKKAKN</sequence>
<feature type="region of interest" description="Disordered" evidence="5">
    <location>
        <begin position="505"/>
        <end position="524"/>
    </location>
</feature>
<dbReference type="GO" id="GO:0005634">
    <property type="term" value="C:nucleus"/>
    <property type="evidence" value="ECO:0007669"/>
    <property type="project" value="UniProtKB-SubCell"/>
</dbReference>
<feature type="compositionally biased region" description="Low complexity" evidence="5">
    <location>
        <begin position="19"/>
        <end position="39"/>
    </location>
</feature>
<reference evidence="8 9" key="1">
    <citation type="submission" date="2015-04" db="EMBL/GenBank/DDBJ databases">
        <authorList>
            <person name="Syromyatnikov M.Y."/>
            <person name="Popov V.N."/>
        </authorList>
    </citation>
    <scope>NUCLEOTIDE SEQUENCE [LARGE SCALE GENOMIC DNA]</scope>
</reference>
<evidence type="ECO:0000256" key="2">
    <source>
        <dbReference type="ARBA" id="ARBA00006660"/>
    </source>
</evidence>
<evidence type="ECO:0000256" key="5">
    <source>
        <dbReference type="SAM" id="MobiDB-lite"/>
    </source>
</evidence>
<dbReference type="InterPro" id="IPR039896">
    <property type="entry name" value="Red-like"/>
</dbReference>
<comment type="similarity">
    <text evidence="2">Belongs to the RED family.</text>
</comment>
<feature type="region of interest" description="Disordered" evidence="5">
    <location>
        <begin position="276"/>
        <end position="391"/>
    </location>
</feature>